<feature type="compositionally biased region" description="Basic and acidic residues" evidence="1">
    <location>
        <begin position="64"/>
        <end position="75"/>
    </location>
</feature>
<sequence>MSEVSGVPACPKPEHAGSRVRRRGLRPAASGPQQRFECVLDGAHHFFTRPLDRPTARPKPRRVRCPEAGHADARVAARGTRRTKAGTWARYRCTRPDGSVHHFQVMARAVGKTLTSLDVPPECPEHEDSKVTRHGSFGRGSRRRQRYRCVPVADEAHTFVPPLSRETVEVGSDTCATCDELLSPHSGELTGARHTPWSLKAVAKALNDLSLGASYAKVSLAMREHRDLAVRHLHEAHGIDLLAAGAGSASGSWTTKQGKTAWHLAADLVEQYAPLLFEQAVEAVVKREQRQRAANDAALAADPSASLAAPLTYILDELPVVLTRRRKAARNRFQQAQWSLLVVVEVRWRPAPDPMTLPSREARLRMVRAYPRGNQQAWRLVLNELPVRPDYIVADSSLAITGAVNAHYGPGAVGLIPSLFHVHRNIRDGLMELTGTTTKVEGRAVLIPQLAKHMDVLTRDELLNRTAADWSRWWDELIAAVAALPAPVVKLTEQRKMYEPRLTAALPLLARQPQLPASNAAVETRMRLQLEPFLDNRKHLYRNLARTNFLFDLAVARDQGAFGDLDAVAKAIRDSNETAGGWAPAPRLLADAQPPPREDGTPSPGYSSLLNPLLVAALADKRLGGAS</sequence>
<dbReference type="AlphaFoldDB" id="A0A317QIG3"/>
<dbReference type="Proteomes" id="UP000246661">
    <property type="component" value="Unassembled WGS sequence"/>
</dbReference>
<reference evidence="3" key="1">
    <citation type="submission" date="2018-05" db="EMBL/GenBank/DDBJ databases">
        <authorList>
            <person name="Klenk H.-P."/>
            <person name="Huntemann M."/>
            <person name="Clum A."/>
            <person name="Pillay M."/>
            <person name="Palaniappan K."/>
            <person name="Varghese N."/>
            <person name="Mikhailova N."/>
            <person name="Stamatis D."/>
            <person name="Reddy T."/>
            <person name="Daum C."/>
            <person name="Shapiro N."/>
            <person name="Ivanova N."/>
            <person name="Kyrpides N."/>
            <person name="Woyke T."/>
        </authorList>
    </citation>
    <scope>NUCLEOTIDE SEQUENCE [LARGE SCALE GENOMIC DNA]</scope>
    <source>
        <strain evidence="3">DSM 45417</strain>
    </source>
</reference>
<feature type="region of interest" description="Disordered" evidence="1">
    <location>
        <begin position="1"/>
        <end position="33"/>
    </location>
</feature>
<feature type="region of interest" description="Disordered" evidence="1">
    <location>
        <begin position="582"/>
        <end position="607"/>
    </location>
</feature>
<dbReference type="EMBL" id="QGTX01000001">
    <property type="protein sequence ID" value="PWW22587.1"/>
    <property type="molecule type" value="Genomic_DNA"/>
</dbReference>
<comment type="caution">
    <text evidence="2">The sequence shown here is derived from an EMBL/GenBank/DDBJ whole genome shotgun (WGS) entry which is preliminary data.</text>
</comment>
<evidence type="ECO:0000313" key="2">
    <source>
        <dbReference type="EMBL" id="PWW22587.1"/>
    </source>
</evidence>
<name>A0A317QIG3_9ACTN</name>
<evidence type="ECO:0000256" key="1">
    <source>
        <dbReference type="SAM" id="MobiDB-lite"/>
    </source>
</evidence>
<organism evidence="2 3">
    <name type="scientific">Geodermatophilus normandii</name>
    <dbReference type="NCBI Taxonomy" id="1137989"/>
    <lineage>
        <taxon>Bacteria</taxon>
        <taxon>Bacillati</taxon>
        <taxon>Actinomycetota</taxon>
        <taxon>Actinomycetes</taxon>
        <taxon>Geodermatophilales</taxon>
        <taxon>Geodermatophilaceae</taxon>
        <taxon>Geodermatophilus</taxon>
    </lineage>
</organism>
<dbReference type="RefSeq" id="WP_170149157.1">
    <property type="nucleotide sequence ID" value="NZ_QGTX01000001.1"/>
</dbReference>
<feature type="region of interest" description="Disordered" evidence="1">
    <location>
        <begin position="117"/>
        <end position="142"/>
    </location>
</feature>
<keyword evidence="3" id="KW-1185">Reference proteome</keyword>
<proteinExistence type="predicted"/>
<accession>A0A317QIG3</accession>
<evidence type="ECO:0000313" key="3">
    <source>
        <dbReference type="Proteomes" id="UP000246661"/>
    </source>
</evidence>
<protein>
    <submittedName>
        <fullName evidence="2">Uncharacterized protein</fullName>
    </submittedName>
</protein>
<feature type="region of interest" description="Disordered" evidence="1">
    <location>
        <begin position="49"/>
        <end position="81"/>
    </location>
</feature>
<gene>
    <name evidence="2" type="ORF">JD79_01745</name>
</gene>